<dbReference type="EMBL" id="LAZP02000427">
    <property type="protein sequence ID" value="PFH57300.1"/>
    <property type="molecule type" value="Genomic_DNA"/>
</dbReference>
<keyword evidence="4" id="KW-1185">Reference proteome</keyword>
<reference evidence="3 4" key="2">
    <citation type="journal article" date="2017" name="Sci. Rep.">
        <title>Ant-infecting Ophiocordyceps genomes reveal a high diversity of potential behavioral manipulation genes and a possible major role for enterotoxins.</title>
        <authorList>
            <person name="de Bekker C."/>
            <person name="Ohm R.A."/>
            <person name="Evans H.C."/>
            <person name="Brachmann A."/>
            <person name="Hughes D.P."/>
        </authorList>
    </citation>
    <scope>NUCLEOTIDE SEQUENCE [LARGE SCALE GENOMIC DNA]</scope>
    <source>
        <strain evidence="3 4">SC16a</strain>
    </source>
</reference>
<sequence>MSVAQAQVQSTDYTKSNIYHRRLWDTGASGHIFNDPNWFKDFVFNRALELKAGTETIRKDAVGTARVVCDSGFEMLLENASYVPDFHNNVVSVKKFTNKGSGKKKKKFTTYDRHDQSWVPGLPKAPPQVPRDTKGDHRCPIRNAFINTSHVIVNEDILFDQDQREGVEVQQEEELVWIDQEEAIPDFEGEPVPRPQQEDEAYTEAYMAPITKESHDQMIPTNLDTLKSQGVLPTPELTPELTTNDEEISVFAVTSFAHSKPPRDHYLPAPVTYREAAGRPDKGLWLEAMQKEISEGQRKWSRERG</sequence>
<dbReference type="InterPro" id="IPR054722">
    <property type="entry name" value="PolX-like_BBD"/>
</dbReference>
<evidence type="ECO:0000313" key="4">
    <source>
        <dbReference type="Proteomes" id="UP000037136"/>
    </source>
</evidence>
<evidence type="ECO:0000313" key="3">
    <source>
        <dbReference type="EMBL" id="PFH57300.1"/>
    </source>
</evidence>
<gene>
    <name evidence="3" type="ORF">XA68_15248</name>
</gene>
<protein>
    <recommendedName>
        <fullName evidence="2">Retrovirus-related Pol polyprotein from transposon TNT 1-94-like beta-barrel domain-containing protein</fullName>
    </recommendedName>
</protein>
<evidence type="ECO:0000259" key="2">
    <source>
        <dbReference type="Pfam" id="PF22936"/>
    </source>
</evidence>
<evidence type="ECO:0000256" key="1">
    <source>
        <dbReference type="SAM" id="MobiDB-lite"/>
    </source>
</evidence>
<name>A0A2A9P8W5_OPHUN</name>
<dbReference type="Pfam" id="PF22936">
    <property type="entry name" value="Pol_BBD"/>
    <property type="match status" value="1"/>
</dbReference>
<reference evidence="3 4" key="1">
    <citation type="journal article" date="2015" name="BMC Genomics">
        <title>Gene expression during zombie ant biting behavior reflects the complexity underlying fungal parasitic behavioral manipulation.</title>
        <authorList>
            <person name="de Bekker C."/>
            <person name="Ohm R.A."/>
            <person name="Loreto R.G."/>
            <person name="Sebastian A."/>
            <person name="Albert I."/>
            <person name="Merrow M."/>
            <person name="Brachmann A."/>
            <person name="Hughes D.P."/>
        </authorList>
    </citation>
    <scope>NUCLEOTIDE SEQUENCE [LARGE SCALE GENOMIC DNA]</scope>
    <source>
        <strain evidence="3 4">SC16a</strain>
    </source>
</reference>
<feature type="domain" description="Retrovirus-related Pol polyprotein from transposon TNT 1-94-like beta-barrel" evidence="2">
    <location>
        <begin position="24"/>
        <end position="100"/>
    </location>
</feature>
<dbReference type="AlphaFoldDB" id="A0A2A9P8W5"/>
<comment type="caution">
    <text evidence="3">The sequence shown here is derived from an EMBL/GenBank/DDBJ whole genome shotgun (WGS) entry which is preliminary data.</text>
</comment>
<dbReference type="Proteomes" id="UP000037136">
    <property type="component" value="Unassembled WGS sequence"/>
</dbReference>
<proteinExistence type="predicted"/>
<dbReference type="OrthoDB" id="2663223at2759"/>
<accession>A0A2A9P8W5</accession>
<organism evidence="3 4">
    <name type="scientific">Ophiocordyceps unilateralis</name>
    <name type="common">Zombie-ant fungus</name>
    <name type="synonym">Torrubia unilateralis</name>
    <dbReference type="NCBI Taxonomy" id="268505"/>
    <lineage>
        <taxon>Eukaryota</taxon>
        <taxon>Fungi</taxon>
        <taxon>Dikarya</taxon>
        <taxon>Ascomycota</taxon>
        <taxon>Pezizomycotina</taxon>
        <taxon>Sordariomycetes</taxon>
        <taxon>Hypocreomycetidae</taxon>
        <taxon>Hypocreales</taxon>
        <taxon>Ophiocordycipitaceae</taxon>
        <taxon>Ophiocordyceps</taxon>
    </lineage>
</organism>
<feature type="region of interest" description="Disordered" evidence="1">
    <location>
        <begin position="116"/>
        <end position="137"/>
    </location>
</feature>